<organism evidence="1 2">
    <name type="scientific">Monodon monoceros</name>
    <name type="common">Narwhal</name>
    <name type="synonym">Ceratodon monodon</name>
    <dbReference type="NCBI Taxonomy" id="40151"/>
    <lineage>
        <taxon>Eukaryota</taxon>
        <taxon>Metazoa</taxon>
        <taxon>Chordata</taxon>
        <taxon>Craniata</taxon>
        <taxon>Vertebrata</taxon>
        <taxon>Euteleostomi</taxon>
        <taxon>Mammalia</taxon>
        <taxon>Eutheria</taxon>
        <taxon>Laurasiatheria</taxon>
        <taxon>Artiodactyla</taxon>
        <taxon>Whippomorpha</taxon>
        <taxon>Cetacea</taxon>
        <taxon>Odontoceti</taxon>
        <taxon>Monodontidae</taxon>
        <taxon>Monodon</taxon>
    </lineage>
</organism>
<dbReference type="SUPFAM" id="SSF51621">
    <property type="entry name" value="Phosphoenolpyruvate/pyruvate domain"/>
    <property type="match status" value="1"/>
</dbReference>
<dbReference type="EMBL" id="RWIC01000006">
    <property type="protein sequence ID" value="TKC53364.1"/>
    <property type="molecule type" value="Genomic_DNA"/>
</dbReference>
<dbReference type="PANTHER" id="PTHR11105:SF0">
    <property type="entry name" value="CITRAMALYL-COA LYASE, MITOCHONDRIAL"/>
    <property type="match status" value="1"/>
</dbReference>
<accession>A0A4U1FTI9</accession>
<dbReference type="Proteomes" id="UP000308365">
    <property type="component" value="Unassembled WGS sequence"/>
</dbReference>
<reference evidence="2" key="1">
    <citation type="journal article" date="2019" name="IScience">
        <title>Narwhal Genome Reveals Long-Term Low Genetic Diversity despite Current Large Abundance Size.</title>
        <authorList>
            <person name="Westbury M.V."/>
            <person name="Petersen B."/>
            <person name="Garde E."/>
            <person name="Heide-Jorgensen M.P."/>
            <person name="Lorenzen E.D."/>
        </authorList>
    </citation>
    <scope>NUCLEOTIDE SEQUENCE [LARGE SCALE GENOMIC DNA]</scope>
</reference>
<gene>
    <name evidence="1" type="ORF">EI555_005679</name>
</gene>
<dbReference type="InterPro" id="IPR040442">
    <property type="entry name" value="Pyrv_kinase-like_dom_sf"/>
</dbReference>
<protein>
    <submittedName>
        <fullName evidence="1">Uncharacterized protein</fullName>
    </submittedName>
</protein>
<name>A0A4U1FTI9_MONMO</name>
<comment type="caution">
    <text evidence="1">The sequence shown here is derived from an EMBL/GenBank/DDBJ whole genome shotgun (WGS) entry which is preliminary data.</text>
</comment>
<dbReference type="GO" id="GO:0106064">
    <property type="term" value="P:regulation of cobalamin metabolic process"/>
    <property type="evidence" value="ECO:0007669"/>
    <property type="project" value="TreeGrafter"/>
</dbReference>
<dbReference type="AlphaFoldDB" id="A0A4U1FTI9"/>
<sequence length="189" mass="21322">MMVDSAEDQKIHRPMAPKEAPKKLIQYINNQVVSTKVERFKDVRDPEAGEMKATYVNLKPARKKASLAADVSRLGYSSSPNHKYIPRRAVLYVPGNDEKKIKKIPSLNVDCAVLDCEDGVAVNKKRFDFIYAQGKVKMPLLMGTLLRTQGQHIARCSFSGGEKQKGQEQALMHRMNGKAEYGSRQHYDL</sequence>
<evidence type="ECO:0000313" key="2">
    <source>
        <dbReference type="Proteomes" id="UP000308365"/>
    </source>
</evidence>
<dbReference type="InterPro" id="IPR040186">
    <property type="entry name" value="Citramalyl-CoA_lyase"/>
</dbReference>
<dbReference type="PANTHER" id="PTHR11105">
    <property type="entry name" value="CITRATE LYASE SUBUNIT BETA-RELATED"/>
    <property type="match status" value="1"/>
</dbReference>
<proteinExistence type="predicted"/>
<dbReference type="GO" id="GO:0047777">
    <property type="term" value="F:(S)-citramalyl-CoA lyase activity"/>
    <property type="evidence" value="ECO:0007669"/>
    <property type="project" value="TreeGrafter"/>
</dbReference>
<dbReference type="InterPro" id="IPR015813">
    <property type="entry name" value="Pyrv/PenolPyrv_kinase-like_dom"/>
</dbReference>
<evidence type="ECO:0000313" key="1">
    <source>
        <dbReference type="EMBL" id="TKC53364.1"/>
    </source>
</evidence>
<dbReference type="Gene3D" id="3.20.20.60">
    <property type="entry name" value="Phosphoenolpyruvate-binding domains"/>
    <property type="match status" value="1"/>
</dbReference>